<feature type="domain" description="Helicase ATP-binding" evidence="5">
    <location>
        <begin position="115"/>
        <end position="283"/>
    </location>
</feature>
<dbReference type="InterPro" id="IPR014001">
    <property type="entry name" value="Helicase_ATP-bd"/>
</dbReference>
<dbReference type="GO" id="GO:0004386">
    <property type="term" value="F:helicase activity"/>
    <property type="evidence" value="ECO:0007669"/>
    <property type="project" value="UniProtKB-KW"/>
</dbReference>
<dbReference type="InterPro" id="IPR057342">
    <property type="entry name" value="DEXDc_RapA"/>
</dbReference>
<gene>
    <name evidence="7" type="ORF">DNFV4_02599</name>
</gene>
<evidence type="ECO:0000256" key="2">
    <source>
        <dbReference type="ARBA" id="ARBA00022801"/>
    </source>
</evidence>
<accession>A0AA86N010</accession>
<dbReference type="EMBL" id="OX365700">
    <property type="protein sequence ID" value="CAI4032171.1"/>
    <property type="molecule type" value="Genomic_DNA"/>
</dbReference>
<dbReference type="InterPro" id="IPR038718">
    <property type="entry name" value="SNF2-like_sf"/>
</dbReference>
<evidence type="ECO:0000256" key="1">
    <source>
        <dbReference type="ARBA" id="ARBA00022741"/>
    </source>
</evidence>
<evidence type="ECO:0000313" key="7">
    <source>
        <dbReference type="EMBL" id="CAI4032171.1"/>
    </source>
</evidence>
<keyword evidence="3" id="KW-0347">Helicase</keyword>
<dbReference type="Pfam" id="PF13020">
    <property type="entry name" value="NOV_C"/>
    <property type="match status" value="1"/>
</dbReference>
<dbReference type="SMART" id="SM00490">
    <property type="entry name" value="HELICc"/>
    <property type="match status" value="1"/>
</dbReference>
<dbReference type="PROSITE" id="PS51192">
    <property type="entry name" value="HELICASE_ATP_BIND_1"/>
    <property type="match status" value="1"/>
</dbReference>
<dbReference type="Pfam" id="PF00176">
    <property type="entry name" value="SNF2-rel_dom"/>
    <property type="match status" value="1"/>
</dbReference>
<evidence type="ECO:0000313" key="8">
    <source>
        <dbReference type="Proteomes" id="UP001179121"/>
    </source>
</evidence>
<organism evidence="7 8">
    <name type="scientific">Nitrospira tepida</name>
    <dbReference type="NCBI Taxonomy" id="2973512"/>
    <lineage>
        <taxon>Bacteria</taxon>
        <taxon>Pseudomonadati</taxon>
        <taxon>Nitrospirota</taxon>
        <taxon>Nitrospiria</taxon>
        <taxon>Nitrospirales</taxon>
        <taxon>Nitrospiraceae</taxon>
        <taxon>Nitrospira</taxon>
    </lineage>
</organism>
<dbReference type="RefSeq" id="WP_289268916.1">
    <property type="nucleotide sequence ID" value="NZ_OX365700.1"/>
</dbReference>
<dbReference type="CDD" id="cd18011">
    <property type="entry name" value="DEXDc_RapA"/>
    <property type="match status" value="1"/>
</dbReference>
<dbReference type="SUPFAM" id="SSF52540">
    <property type="entry name" value="P-loop containing nucleoside triphosphate hydrolases"/>
    <property type="match status" value="2"/>
</dbReference>
<dbReference type="Gene3D" id="3.40.50.300">
    <property type="entry name" value="P-loop containing nucleotide triphosphate hydrolases"/>
    <property type="match status" value="1"/>
</dbReference>
<dbReference type="Gene3D" id="3.40.50.10810">
    <property type="entry name" value="Tandem AAA-ATPase domain"/>
    <property type="match status" value="1"/>
</dbReference>
<dbReference type="InterPro" id="IPR001650">
    <property type="entry name" value="Helicase_C-like"/>
</dbReference>
<dbReference type="InterPro" id="IPR027417">
    <property type="entry name" value="P-loop_NTPase"/>
</dbReference>
<feature type="domain" description="Helicase C-terminal" evidence="6">
    <location>
        <begin position="480"/>
        <end position="638"/>
    </location>
</feature>
<evidence type="ECO:0000259" key="6">
    <source>
        <dbReference type="PROSITE" id="PS51194"/>
    </source>
</evidence>
<evidence type="ECO:0000256" key="3">
    <source>
        <dbReference type="ARBA" id="ARBA00022806"/>
    </source>
</evidence>
<keyword evidence="2" id="KW-0378">Hydrolase</keyword>
<dbReference type="PROSITE" id="PS51194">
    <property type="entry name" value="HELICASE_CTER"/>
    <property type="match status" value="1"/>
</dbReference>
<name>A0AA86N010_9BACT</name>
<keyword evidence="4" id="KW-0067">ATP-binding</keyword>
<protein>
    <submittedName>
        <fullName evidence="7">Enzyme</fullName>
    </submittedName>
</protein>
<dbReference type="InterPro" id="IPR024975">
    <property type="entry name" value="NOV_C"/>
</dbReference>
<keyword evidence="8" id="KW-1185">Reference proteome</keyword>
<reference evidence="7" key="1">
    <citation type="submission" date="2022-10" db="EMBL/GenBank/DDBJ databases">
        <authorList>
            <person name="Koch H."/>
        </authorList>
    </citation>
    <scope>NUCLEOTIDE SEQUENCE</scope>
    <source>
        <strain evidence="7">DNF</strain>
    </source>
</reference>
<evidence type="ECO:0000259" key="5">
    <source>
        <dbReference type="PROSITE" id="PS51192"/>
    </source>
</evidence>
<dbReference type="SMART" id="SM00487">
    <property type="entry name" value="DEXDc"/>
    <property type="match status" value="1"/>
</dbReference>
<dbReference type="CDD" id="cd18793">
    <property type="entry name" value="SF2_C_SNF"/>
    <property type="match status" value="1"/>
</dbReference>
<dbReference type="InterPro" id="IPR000330">
    <property type="entry name" value="SNF2_N"/>
</dbReference>
<dbReference type="GO" id="GO:0016787">
    <property type="term" value="F:hydrolase activity"/>
    <property type="evidence" value="ECO:0007669"/>
    <property type="project" value="UniProtKB-KW"/>
</dbReference>
<dbReference type="KEGG" id="nti:DNFV4_02599"/>
<evidence type="ECO:0000256" key="4">
    <source>
        <dbReference type="ARBA" id="ARBA00022840"/>
    </source>
</evidence>
<keyword evidence="1" id="KW-0547">Nucleotide-binding</keyword>
<dbReference type="PANTHER" id="PTHR45766:SF6">
    <property type="entry name" value="SWI_SNF-RELATED MATRIX-ASSOCIATED ACTIN-DEPENDENT REGULATOR OF CHROMATIN SUBFAMILY A-LIKE PROTEIN 1"/>
    <property type="match status" value="1"/>
</dbReference>
<sequence length="1150" mass="131603">MTAIAPIKEGQILTGSLFSEPMRVETLRPGGADSWIVGLVGTQSERFRNVTLTPSDIKALRIQDPIYTYTGDGNLLRLGLQAYVLGIAYEFDPYFGLSISRVDPLPHQLEAVYDHLLKLARVRFLLADDAGAGKTIMAGLLIRELKLRGLAERILIVCPANLTFQWQRELKEKFDEKFLVLKGDDIRDQFGVNQWMEQKTVLTSLDLAKRTNILPGLRQVRWDLVIVDEAHRMSASDAEHKSQRYRLGEFLRDSSDHILLLTATPHKGIPENFSLFLQLLDEDAYADVRSIREAMSRRHAPFYLRRTKEAMVYFPERQPDGQWIARKIFTKRIPHTVDFKIDGPEDRLYRDVTAYVKAQSHKAAAQGDDPRARAVGFLMALYQRRLASSTYALRHSLQNRARRLEEGLNPAQELARLAPPQLPDPDELEEMEESQRERLEEILEAITLAQNPEQVREKIEDLKVLAIQAQQVEEAGVEAKLSRLKDVLQEQGFFDHPEQRLLLFTEFKDTLDYLVKCLKSWGFRVGFIHGGMKPGSRDEPGSRLYAEQQFKDGAIQVLLATEAAGEGINLQCCHILFNYDIPWNPNRLEQRMGRIHRYGQVKDCLIFNFVATNTVEGRVLQKLLEKLQEIRDALDDDAVFNVVGEILPAARLESVLRDYYAGRMGDADLEERLLRDVKEKRFREICQHALEGLASKKLNLEMLLERRARAQERRVVPETIARFIREVAPLVPLTLKPVPALPHTFEPGSTPQALRRFETEPDWKCQSLANRYPRLSTDRETAESHNLEWVTPGHPLFEALRRHALAQAQDSLAVGACFYSLEQSAPARIDFYRARIVDGLGYVVHERLFAVQVAEDGTCRLHEPSVLGNLQAAPLPKTLPSVATSHDAQNWLQQEALTPFLEEVRKERLDEVDRIRAHVELSLQELLEKEDRLIGRFAEEAERGVEGAAGSLKLAEDRHAVMLARREKRRQELERQRSLTLQSVERMTSILVFPHPERNKPEVKNLRPDPETEAIAMRVVIEHEQAQGRTVTDVHEKDLGYDITSLDTQSGELRLIEIKGIGGDAGTVCLTPNEKRVAEDRRDCYWLYVVTHCKTQPRFQDPIKDPARLDWHEVKKVDHYYLSVDAMTQPMKVREDSPPYSGQNEYRSKS</sequence>
<proteinExistence type="predicted"/>
<dbReference type="AlphaFoldDB" id="A0AA86N010"/>
<dbReference type="Pfam" id="PF00271">
    <property type="entry name" value="Helicase_C"/>
    <property type="match status" value="1"/>
</dbReference>
<dbReference type="InterPro" id="IPR049730">
    <property type="entry name" value="SNF2/RAD54-like_C"/>
</dbReference>
<dbReference type="GO" id="GO:0005524">
    <property type="term" value="F:ATP binding"/>
    <property type="evidence" value="ECO:0007669"/>
    <property type="project" value="UniProtKB-KW"/>
</dbReference>
<dbReference type="Proteomes" id="UP001179121">
    <property type="component" value="Chromosome"/>
</dbReference>
<dbReference type="PANTHER" id="PTHR45766">
    <property type="entry name" value="DNA ANNEALING HELICASE AND ENDONUCLEASE ZRANB3 FAMILY MEMBER"/>
    <property type="match status" value="1"/>
</dbReference>